<reference evidence="1" key="1">
    <citation type="submission" date="2015-09" db="EMBL/GenBank/DDBJ databases">
        <title>Draft Genome Sequences of Two Novel Amoeba-resistant Intranuclear Bacteria, Candidatus Berkiella cookevillensis and Candidatus Berkiella aquae.</title>
        <authorList>
            <person name="Mehari Y.T."/>
            <person name="Arivett B.A."/>
            <person name="Farone A.L."/>
            <person name="Gunderson J.H."/>
            <person name="Farone M.B."/>
        </authorList>
    </citation>
    <scope>NUCLEOTIDE SEQUENCE [LARGE SCALE GENOMIC DNA]</scope>
    <source>
        <strain evidence="1">CC99</strain>
    </source>
</reference>
<gene>
    <name evidence="1" type="ORF">CC99x_01707</name>
</gene>
<dbReference type="EMBL" id="LKHV01000008">
    <property type="protein sequence ID" value="KRG18265.1"/>
    <property type="molecule type" value="Genomic_DNA"/>
</dbReference>
<dbReference type="AlphaFoldDB" id="A0A0Q9YEW8"/>
<accession>A0A0Q9YEW8</accession>
<protein>
    <recommendedName>
        <fullName evidence="2">Outer membrane protein beta-barrel domain-containing protein</fullName>
    </recommendedName>
</protein>
<comment type="caution">
    <text evidence="1">The sequence shown here is derived from an EMBL/GenBank/DDBJ whole genome shotgun (WGS) entry which is preliminary data.</text>
</comment>
<name>A0A0Q9YEW8_9GAMM</name>
<organism evidence="1">
    <name type="scientific">Candidatus Berkiella cookevillensis</name>
    <dbReference type="NCBI Taxonomy" id="437022"/>
    <lineage>
        <taxon>Bacteria</taxon>
        <taxon>Pseudomonadati</taxon>
        <taxon>Pseudomonadota</taxon>
        <taxon>Gammaproteobacteria</taxon>
        <taxon>Candidatus Berkiellales</taxon>
        <taxon>Candidatus Berkiellaceae</taxon>
        <taxon>Candidatus Berkiella</taxon>
    </lineage>
</organism>
<dbReference type="PATRIC" id="fig|1590042.3.peg.1735"/>
<evidence type="ECO:0008006" key="2">
    <source>
        <dbReference type="Google" id="ProtNLM"/>
    </source>
</evidence>
<evidence type="ECO:0000313" key="1">
    <source>
        <dbReference type="EMBL" id="KRG18265.1"/>
    </source>
</evidence>
<sequence>MSLINIELLHFCVRYDLKPPIQAIIIEKNKNMKLLKSILLISIFKSCLANAVESEPCDVSHRWWVNLGMGKGTTFAQGDTLDNFGFAAQLSFNGMITNNLFVTLESTGTGRTDNDHTSNGDVGLLLGYKKRHSNWYWSGAVGISYYKTEIKEREYGRYYYRYSSETEEGVGIPVEAQLFWTPVKHFGVGIIGHGVVSQNPYAVAMIGIQVS</sequence>
<proteinExistence type="predicted"/>